<accession>A0A424WK59</accession>
<dbReference type="InterPro" id="IPR011051">
    <property type="entry name" value="RmlC_Cupin_sf"/>
</dbReference>
<dbReference type="SUPFAM" id="SSF51182">
    <property type="entry name" value="RmlC-like cupins"/>
    <property type="match status" value="1"/>
</dbReference>
<dbReference type="InterPro" id="IPR014710">
    <property type="entry name" value="RmlC-like_jellyroll"/>
</dbReference>
<feature type="domain" description="ChrR-like cupin" evidence="1">
    <location>
        <begin position="20"/>
        <end position="116"/>
    </location>
</feature>
<sequence length="148" mass="16955">MSSNDVLDHAQAHHMPEYRRPEDMEWEMGRFKNKTKFLFRTRAERPTEPNAGFLRYEPGAGFRLHKHDFAQVWYVIEGEFNMGGKMYGPGTVVFHPDPHIEEALSTETGGTLFFVQYQGPTTGGRPVYEGRMNIKGEPPAITAQDLEH</sequence>
<proteinExistence type="predicted"/>
<dbReference type="Gene3D" id="2.60.120.10">
    <property type="entry name" value="Jelly Rolls"/>
    <property type="match status" value="1"/>
</dbReference>
<dbReference type="Proteomes" id="UP000285324">
    <property type="component" value="Unassembled WGS sequence"/>
</dbReference>
<dbReference type="EMBL" id="QVXO01000002">
    <property type="protein sequence ID" value="RPJ93582.1"/>
    <property type="molecule type" value="Genomic_DNA"/>
</dbReference>
<comment type="caution">
    <text evidence="2">The sequence shown here is derived from an EMBL/GenBank/DDBJ whole genome shotgun (WGS) entry which is preliminary data.</text>
</comment>
<evidence type="ECO:0000313" key="3">
    <source>
        <dbReference type="Proteomes" id="UP000285324"/>
    </source>
</evidence>
<name>A0A424WK59_ALCXX</name>
<organism evidence="2 3">
    <name type="scientific">Alcaligenes xylosoxydans xylosoxydans</name>
    <name type="common">Achromobacter xylosoxidans</name>
    <dbReference type="NCBI Taxonomy" id="85698"/>
    <lineage>
        <taxon>Bacteria</taxon>
        <taxon>Pseudomonadati</taxon>
        <taxon>Pseudomonadota</taxon>
        <taxon>Betaproteobacteria</taxon>
        <taxon>Burkholderiales</taxon>
        <taxon>Alcaligenaceae</taxon>
        <taxon>Achromobacter</taxon>
    </lineage>
</organism>
<protein>
    <submittedName>
        <fullName evidence="2">Cupin domain-containing protein</fullName>
    </submittedName>
</protein>
<reference evidence="2 3" key="1">
    <citation type="submission" date="2018-08" db="EMBL/GenBank/DDBJ databases">
        <title>Achromobacter xylosoxidans Genome sequencing and assembly.</title>
        <authorList>
            <person name="Wang R."/>
            <person name="Rensing C."/>
            <person name="Li Y."/>
        </authorList>
    </citation>
    <scope>NUCLEOTIDE SEQUENCE [LARGE SCALE GENOMIC DNA]</scope>
    <source>
        <strain evidence="2 3">GD003A</strain>
    </source>
</reference>
<evidence type="ECO:0000259" key="1">
    <source>
        <dbReference type="Pfam" id="PF12973"/>
    </source>
</evidence>
<dbReference type="RefSeq" id="WP_118931542.1">
    <property type="nucleotide sequence ID" value="NZ_CP061008.1"/>
</dbReference>
<dbReference type="InterPro" id="IPR025979">
    <property type="entry name" value="ChrR-like_cupin_dom"/>
</dbReference>
<dbReference type="OrthoDB" id="8718357at2"/>
<dbReference type="Pfam" id="PF12973">
    <property type="entry name" value="Cupin_7"/>
    <property type="match status" value="1"/>
</dbReference>
<gene>
    <name evidence="2" type="ORF">DY367_02160</name>
</gene>
<evidence type="ECO:0000313" key="2">
    <source>
        <dbReference type="EMBL" id="RPJ93582.1"/>
    </source>
</evidence>
<dbReference type="AlphaFoldDB" id="A0A424WK59"/>